<dbReference type="Gene3D" id="3.80.10.10">
    <property type="entry name" value="Ribonuclease Inhibitor"/>
    <property type="match status" value="2"/>
</dbReference>
<proteinExistence type="predicted"/>
<organism evidence="3 4">
    <name type="scientific">Linnemannia exigua</name>
    <dbReference type="NCBI Taxonomy" id="604196"/>
    <lineage>
        <taxon>Eukaryota</taxon>
        <taxon>Fungi</taxon>
        <taxon>Fungi incertae sedis</taxon>
        <taxon>Mucoromycota</taxon>
        <taxon>Mortierellomycotina</taxon>
        <taxon>Mortierellomycetes</taxon>
        <taxon>Mortierellales</taxon>
        <taxon>Mortierellaceae</taxon>
        <taxon>Linnemannia</taxon>
    </lineage>
</organism>
<evidence type="ECO:0000313" key="4">
    <source>
        <dbReference type="Proteomes" id="UP001194580"/>
    </source>
</evidence>
<sequence length="527" mass="60633">MSTHSITIFEIPLILDLICEAISTKDVWACRRTCRLWCISFQPYVWHRVRLSRRTTRPRAAIQLLQQNAYRIRSLEVHISDNVLLGTACTRLVHLTCFGGGGNGSGITIRCNNSHRRDRNINLQDPQPAIATNLIAQNPHLERITFALDCTLLTSEYFPVPVLTALQQSTISTLELDLRQTYNITILAAILCYCPDTLTELTIDNTTARFEHTQFVKELKYVGGIKVSIPPWREFRSLVRLILRHSFKFQEEAILFPLLRHSPHLRELELPSIRMSHSDEMVSLLIESCPNIDRMLRFSEHDDLTHDRCLDILLAYPGLIELAFCYSEDMSPEVIEVLLEQSASTLEVLEVSAGFDTDNRERMGGCIERVLMQCPKLRRLKIVHEWEMDATGIQLVDLVKTHWASGYGGSGTLEELSIPIGSREFFCLSIADDDDEDQGWDGQEKPNREQGEAIDEEQTKLEQRRRRIDAGWVVALARKLKALPTLRTLKLWWMDPVLSLEDVLQYLREEEDFKEIDESCLRWMGLE</sequence>
<dbReference type="Proteomes" id="UP001194580">
    <property type="component" value="Unassembled WGS sequence"/>
</dbReference>
<keyword evidence="2" id="KW-0732">Signal</keyword>
<feature type="region of interest" description="Disordered" evidence="1">
    <location>
        <begin position="434"/>
        <end position="462"/>
    </location>
</feature>
<evidence type="ECO:0000256" key="1">
    <source>
        <dbReference type="SAM" id="MobiDB-lite"/>
    </source>
</evidence>
<keyword evidence="4" id="KW-1185">Reference proteome</keyword>
<dbReference type="AlphaFoldDB" id="A0AAD4DHM0"/>
<evidence type="ECO:0000256" key="2">
    <source>
        <dbReference type="SAM" id="SignalP"/>
    </source>
</evidence>
<accession>A0AAD4DHM0</accession>
<feature type="signal peptide" evidence="2">
    <location>
        <begin position="1"/>
        <end position="21"/>
    </location>
</feature>
<gene>
    <name evidence="3" type="ORF">BGZ95_006599</name>
</gene>
<dbReference type="InterPro" id="IPR032675">
    <property type="entry name" value="LRR_dom_sf"/>
</dbReference>
<reference evidence="3" key="1">
    <citation type="journal article" date="2020" name="Fungal Divers.">
        <title>Resolving the Mortierellaceae phylogeny through synthesis of multi-gene phylogenetics and phylogenomics.</title>
        <authorList>
            <person name="Vandepol N."/>
            <person name="Liber J."/>
            <person name="Desiro A."/>
            <person name="Na H."/>
            <person name="Kennedy M."/>
            <person name="Barry K."/>
            <person name="Grigoriev I.V."/>
            <person name="Miller A.N."/>
            <person name="O'Donnell K."/>
            <person name="Stajich J.E."/>
            <person name="Bonito G."/>
        </authorList>
    </citation>
    <scope>NUCLEOTIDE SEQUENCE</scope>
    <source>
        <strain evidence="3">NRRL 28262</strain>
    </source>
</reference>
<evidence type="ECO:0008006" key="5">
    <source>
        <dbReference type="Google" id="ProtNLM"/>
    </source>
</evidence>
<feature type="compositionally biased region" description="Basic and acidic residues" evidence="1">
    <location>
        <begin position="442"/>
        <end position="462"/>
    </location>
</feature>
<feature type="chain" id="PRO_5041991145" description="F-box domain-containing protein" evidence="2">
    <location>
        <begin position="22"/>
        <end position="527"/>
    </location>
</feature>
<evidence type="ECO:0000313" key="3">
    <source>
        <dbReference type="EMBL" id="KAG0277048.1"/>
    </source>
</evidence>
<name>A0AAD4DHM0_9FUNG</name>
<dbReference type="EMBL" id="JAAAIL010000309">
    <property type="protein sequence ID" value="KAG0277048.1"/>
    <property type="molecule type" value="Genomic_DNA"/>
</dbReference>
<comment type="caution">
    <text evidence="3">The sequence shown here is derived from an EMBL/GenBank/DDBJ whole genome shotgun (WGS) entry which is preliminary data.</text>
</comment>
<protein>
    <recommendedName>
        <fullName evidence="5">F-box domain-containing protein</fullName>
    </recommendedName>
</protein>
<dbReference type="SUPFAM" id="SSF52047">
    <property type="entry name" value="RNI-like"/>
    <property type="match status" value="1"/>
</dbReference>